<dbReference type="PROSITE" id="PS50887">
    <property type="entry name" value="GGDEF"/>
    <property type="match status" value="1"/>
</dbReference>
<dbReference type="GO" id="GO:0016740">
    <property type="term" value="F:transferase activity"/>
    <property type="evidence" value="ECO:0007669"/>
    <property type="project" value="UniProtKB-KW"/>
</dbReference>
<evidence type="ECO:0000313" key="13">
    <source>
        <dbReference type="EMBL" id="CDM96312.1"/>
    </source>
</evidence>
<dbReference type="InterPro" id="IPR000160">
    <property type="entry name" value="GGDEF_dom"/>
</dbReference>
<feature type="domain" description="GGDEF" evidence="12">
    <location>
        <begin position="464"/>
        <end position="616"/>
    </location>
</feature>
<evidence type="ECO:0000256" key="9">
    <source>
        <dbReference type="ARBA" id="ARBA00022840"/>
    </source>
</evidence>
<dbReference type="NCBIfam" id="TIGR02578">
    <property type="entry name" value="cas_TM1811_Csm1"/>
    <property type="match status" value="1"/>
</dbReference>
<dbReference type="InterPro" id="IPR041062">
    <property type="entry name" value="Csm1_B"/>
</dbReference>
<keyword evidence="8" id="KW-0269">Exonuclease</keyword>
<evidence type="ECO:0000256" key="4">
    <source>
        <dbReference type="ARBA" id="ARBA00022722"/>
    </source>
</evidence>
<gene>
    <name evidence="13" type="ORF">ARTHRO_40720</name>
</gene>
<dbReference type="InterPro" id="IPR054767">
    <property type="entry name" value="Cas10-Cmr2_palm2"/>
</dbReference>
<evidence type="ECO:0000256" key="8">
    <source>
        <dbReference type="ARBA" id="ARBA00022839"/>
    </source>
</evidence>
<dbReference type="PANTHER" id="PTHR36528">
    <property type="entry name" value="CRISPR SYSTEM SINGLE-STRAND-SPECIFIC DEOXYRIBONUCLEASE CAS10/CSM1 (SUBTYPE III-A)"/>
    <property type="match status" value="1"/>
</dbReference>
<keyword evidence="14" id="KW-1185">Reference proteome</keyword>
<dbReference type="InterPro" id="IPR052117">
    <property type="entry name" value="Cas10/Csm1_subtype-III-A"/>
</dbReference>
<evidence type="ECO:0000256" key="7">
    <source>
        <dbReference type="ARBA" id="ARBA00022801"/>
    </source>
</evidence>
<dbReference type="InterPro" id="IPR013408">
    <property type="entry name" value="Cas10/Csm1"/>
</dbReference>
<organism evidence="13 14">
    <name type="scientific">Limnospira indica PCC 8005</name>
    <dbReference type="NCBI Taxonomy" id="376219"/>
    <lineage>
        <taxon>Bacteria</taxon>
        <taxon>Bacillati</taxon>
        <taxon>Cyanobacteriota</taxon>
        <taxon>Cyanophyceae</taxon>
        <taxon>Oscillatoriophycideae</taxon>
        <taxon>Oscillatoriales</taxon>
        <taxon>Sirenicapillariaceae</taxon>
        <taxon>Limnospira</taxon>
    </lineage>
</organism>
<dbReference type="GO" id="GO:0004519">
    <property type="term" value="F:endonuclease activity"/>
    <property type="evidence" value="ECO:0007669"/>
    <property type="project" value="UniProtKB-KW"/>
</dbReference>
<dbReference type="PANTHER" id="PTHR36528:SF1">
    <property type="entry name" value="CRISPR SYSTEM SINGLE-STRAND-SPECIFIC DEOXYRIBONUCLEASE CAS10_CSM1 (SUBTYPE III-A)"/>
    <property type="match status" value="1"/>
</dbReference>
<evidence type="ECO:0000256" key="11">
    <source>
        <dbReference type="ARBA" id="ARBA00032922"/>
    </source>
</evidence>
<evidence type="ECO:0000256" key="3">
    <source>
        <dbReference type="ARBA" id="ARBA00022679"/>
    </source>
</evidence>
<proteinExistence type="inferred from homology"/>
<evidence type="ECO:0000256" key="10">
    <source>
        <dbReference type="ARBA" id="ARBA00023118"/>
    </source>
</evidence>
<evidence type="ECO:0000256" key="5">
    <source>
        <dbReference type="ARBA" id="ARBA00022741"/>
    </source>
</evidence>
<dbReference type="GO" id="GO:0005524">
    <property type="term" value="F:ATP binding"/>
    <property type="evidence" value="ECO:0007669"/>
    <property type="project" value="UniProtKB-KW"/>
</dbReference>
<evidence type="ECO:0000256" key="2">
    <source>
        <dbReference type="ARBA" id="ARBA00014333"/>
    </source>
</evidence>
<evidence type="ECO:0000256" key="6">
    <source>
        <dbReference type="ARBA" id="ARBA00022759"/>
    </source>
</evidence>
<comment type="similarity">
    <text evidence="1">Belongs to the CRISPR-associated Cas10/Csm1 family.</text>
</comment>
<evidence type="ECO:0000259" key="12">
    <source>
        <dbReference type="PROSITE" id="PS50887"/>
    </source>
</evidence>
<dbReference type="InterPro" id="IPR043128">
    <property type="entry name" value="Rev_trsase/Diguanyl_cyclase"/>
</dbReference>
<evidence type="ECO:0000313" key="14">
    <source>
        <dbReference type="Proteomes" id="UP000032946"/>
    </source>
</evidence>
<dbReference type="Gene3D" id="3.30.70.270">
    <property type="match status" value="1"/>
</dbReference>
<accession>A0A9P1KHM0</accession>
<keyword evidence="5" id="KW-0547">Nucleotide-binding</keyword>
<dbReference type="Pfam" id="PF22335">
    <property type="entry name" value="Cas10-Cmr2_palm2"/>
    <property type="match status" value="1"/>
</dbReference>
<dbReference type="GO" id="GO:0004527">
    <property type="term" value="F:exonuclease activity"/>
    <property type="evidence" value="ECO:0007669"/>
    <property type="project" value="UniProtKB-KW"/>
</dbReference>
<reference evidence="13 14" key="1">
    <citation type="submission" date="2014-02" db="EMBL/GenBank/DDBJ databases">
        <authorList>
            <person name="Genoscope - CEA"/>
        </authorList>
    </citation>
    <scope>NUCLEOTIDE SEQUENCE [LARGE SCALE GENOMIC DNA]</scope>
    <source>
        <strain evidence="13 14">PCC 8005</strain>
    </source>
</reference>
<keyword evidence="7" id="KW-0378">Hydrolase</keyword>
<keyword evidence="4" id="KW-0540">Nuclease</keyword>
<evidence type="ECO:0000256" key="1">
    <source>
        <dbReference type="ARBA" id="ARBA00005700"/>
    </source>
</evidence>
<keyword evidence="9" id="KW-0067">ATP-binding</keyword>
<keyword evidence="10" id="KW-0051">Antiviral defense</keyword>
<keyword evidence="6" id="KW-0255">Endonuclease</keyword>
<dbReference type="Proteomes" id="UP000032946">
    <property type="component" value="Chromosome"/>
</dbReference>
<protein>
    <recommendedName>
        <fullName evidence="2">CRISPR system single-strand-specific deoxyribonuclease Cas10/Csm1 (subtype III-A)</fullName>
    </recommendedName>
    <alternativeName>
        <fullName evidence="11">Cyclic oligoadenylate synthase</fullName>
    </alternativeName>
</protein>
<dbReference type="AlphaFoldDB" id="A0A9P1KHM0"/>
<dbReference type="GO" id="GO:0051607">
    <property type="term" value="P:defense response to virus"/>
    <property type="evidence" value="ECO:0007669"/>
    <property type="project" value="UniProtKB-KW"/>
</dbReference>
<dbReference type="Pfam" id="PF18211">
    <property type="entry name" value="Csm1_B"/>
    <property type="match status" value="1"/>
</dbReference>
<dbReference type="EMBL" id="FO818640">
    <property type="protein sequence ID" value="CDM96312.1"/>
    <property type="molecule type" value="Genomic_DNA"/>
</dbReference>
<keyword evidence="3" id="KW-0808">Transferase</keyword>
<name>A0A9P1KHM0_9CYAN</name>
<sequence length="770" mass="87518">MVNSTAPNIIALQVIREAVWHLANWAQAKWPPNFNVPEENPAIARAKQLLSWTETSQIQPLHLLFDAVNLSQPQSHQHYVPAIAIEDSNPTIPYPTNEPVQAEQINFLQQKIRETIANLRLEDWENLSLLTLLLEKFGSCLSLGFENVAFYDLVKSTAAIAAILSNDYQASKISLIAGDLSGIQDFIYTISSDGALKSLRARSFYMELVTEEVAQQLLNKLNIPRTNIIYVGGGNLYLLAPEQNNNENLVEPIRDAFNEWLIDEFQGKVFLSLGTQNFDIEEIGTAKFAQQWATITQNLALQKARKFDHHLDNFLAIQETYEPCRVCHRDDEENLKPLNHQEADSVLACPTCRQMFRLGSELFRVDAIVRSPVRDSIAKALDSLQIKLPGQSIYYHLFRGKQQVKNLEESETVFLVNNWKVADYQNGNSVSLLLGNYAQNSQEEYGTMTANEMADLAKKDGCIPRVGYLRMDVDKLGQIFAKGLGNDQTLPRLAGLSRQMSYFFKVYLNSLAQFRQENLHNTVFQRLTGERQNLVFIYAGGDDLFVSGAWHEVVEFAFDVYQCFRAYTGHHPDISLSGGISLSVAKFPLYQAAEESGQAEDQAKANGRDSLGLFGSVFKWDEWLGTELKNLPNMPRSPHNFLKPKELQTYLANEISPSLWGVLPFVKQLHPSLEINYSRSFIRNLLATAELQDKMIKEAASKPQEYQWDVRYFLHLPKIAYTLARLPDHVRNHPNFEPIRTSLKNPYNAPYFRAIATWLEMLNRSSINSE</sequence>
<dbReference type="RefSeq" id="WP_008051101.1">
    <property type="nucleotide sequence ID" value="NZ_FO818640.1"/>
</dbReference>